<protein>
    <submittedName>
        <fullName evidence="1">Uncharacterized protein</fullName>
    </submittedName>
</protein>
<evidence type="ECO:0000313" key="2">
    <source>
        <dbReference type="Proteomes" id="UP001253637"/>
    </source>
</evidence>
<proteinExistence type="predicted"/>
<name>A0A811BPP8_9VIRU</name>
<accession>A0A811BPP8</accession>
<dbReference type="EMBL" id="LC625835">
    <property type="protein sequence ID" value="BCU02732.1"/>
    <property type="molecule type" value="Genomic_DNA"/>
</dbReference>
<evidence type="ECO:0000313" key="1">
    <source>
        <dbReference type="EMBL" id="BCU02732.1"/>
    </source>
</evidence>
<organism evidence="1 2">
    <name type="scientific">Pandoravirus japonicus</name>
    <dbReference type="NCBI Taxonomy" id="2823154"/>
    <lineage>
        <taxon>Viruses</taxon>
        <taxon>Pandoravirus</taxon>
    </lineage>
</organism>
<dbReference type="Proteomes" id="UP001253637">
    <property type="component" value="Segment"/>
</dbReference>
<sequence>MGRKSNVKKINITFVNETNLPGEGGRYIKPRFTCCTVIAHHGFPAQLPAHALRSSSFCVSRAAGGLWYCYVLLFVFSPSFGERLTDSLSLSGQCTWSQVPCGPIASYVVRFGHEQYGYPEQTAILVNNATGVQPASNCGVIYFSYDMAGVPSDLCQDNYGRVVKHLPMAALQSVLTTLQSTSYNNYVGWDAYSGTAFYNSVAPQGAAVGSPLAV</sequence>
<reference evidence="1" key="1">
    <citation type="submission" date="2021-04" db="EMBL/GenBank/DDBJ databases">
        <title>Draft Genome Sequence of Pandoravirus japonicus, Isolated from the Sabaishi River of Niigata, Japan.</title>
        <authorList>
            <person name="Hosokawa N."/>
            <person name="Takahashi H."/>
            <person name="Aoki K."/>
            <person name="Takemura M."/>
        </authorList>
    </citation>
    <scope>NUCLEOTIDE SEQUENCE</scope>
</reference>